<comment type="caution">
    <text evidence="3">The sequence shown here is derived from an EMBL/GenBank/DDBJ whole genome shotgun (WGS) entry which is preliminary data.</text>
</comment>
<evidence type="ECO:0008006" key="5">
    <source>
        <dbReference type="Google" id="ProtNLM"/>
    </source>
</evidence>
<keyword evidence="2" id="KW-0812">Transmembrane</keyword>
<evidence type="ECO:0000313" key="4">
    <source>
        <dbReference type="Proteomes" id="UP001293593"/>
    </source>
</evidence>
<dbReference type="AlphaFoldDB" id="A0AAE1IMF3"/>
<sequence>MEDDRRLDGSENSEQALTSNPHYLHSSKLQQTQSRECSMVVIRDTRQHNDCSVFPPANHENLHISLLSHQCDDISTSPSPPSSISSSSYCSSDSSFSPSDTDTWGVSSSLPSDSRVEKIDGFTGWMRIGLKTLRGKLFAVVSSYRDYASNKSAIWSIGPAVSTVILSWWICIRVCCWLKERRRRRQRENHLMTIIKGKDERIAQLLERIVQMNEILVARHKALAPKLAE</sequence>
<dbReference type="PANTHER" id="PTHR37206">
    <property type="entry name" value="TRANSMEMBRANE PROTEIN"/>
    <property type="match status" value="1"/>
</dbReference>
<evidence type="ECO:0000256" key="1">
    <source>
        <dbReference type="SAM" id="MobiDB-lite"/>
    </source>
</evidence>
<protein>
    <recommendedName>
        <fullName evidence="5">Transmembrane protein</fullName>
    </recommendedName>
</protein>
<feature type="transmembrane region" description="Helical" evidence="2">
    <location>
        <begin position="153"/>
        <end position="178"/>
    </location>
</feature>
<name>A0AAE1IMF3_9FABA</name>
<keyword evidence="2" id="KW-1133">Transmembrane helix</keyword>
<keyword evidence="4" id="KW-1185">Reference proteome</keyword>
<proteinExistence type="predicted"/>
<evidence type="ECO:0000256" key="2">
    <source>
        <dbReference type="SAM" id="Phobius"/>
    </source>
</evidence>
<dbReference type="PANTHER" id="PTHR37206:SF1">
    <property type="entry name" value="TRANSMEMBRANE PROTEIN"/>
    <property type="match status" value="1"/>
</dbReference>
<dbReference type="Proteomes" id="UP001293593">
    <property type="component" value="Unassembled WGS sequence"/>
</dbReference>
<feature type="region of interest" description="Disordered" evidence="1">
    <location>
        <begin position="1"/>
        <end position="21"/>
    </location>
</feature>
<feature type="compositionally biased region" description="Polar residues" evidence="1">
    <location>
        <begin position="10"/>
        <end position="21"/>
    </location>
</feature>
<organism evidence="3 4">
    <name type="scientific">Acacia crassicarpa</name>
    <name type="common">northern wattle</name>
    <dbReference type="NCBI Taxonomy" id="499986"/>
    <lineage>
        <taxon>Eukaryota</taxon>
        <taxon>Viridiplantae</taxon>
        <taxon>Streptophyta</taxon>
        <taxon>Embryophyta</taxon>
        <taxon>Tracheophyta</taxon>
        <taxon>Spermatophyta</taxon>
        <taxon>Magnoliopsida</taxon>
        <taxon>eudicotyledons</taxon>
        <taxon>Gunneridae</taxon>
        <taxon>Pentapetalae</taxon>
        <taxon>rosids</taxon>
        <taxon>fabids</taxon>
        <taxon>Fabales</taxon>
        <taxon>Fabaceae</taxon>
        <taxon>Caesalpinioideae</taxon>
        <taxon>mimosoid clade</taxon>
        <taxon>Acacieae</taxon>
        <taxon>Acacia</taxon>
    </lineage>
</organism>
<dbReference type="EMBL" id="JAWXYG010000023">
    <property type="protein sequence ID" value="KAK4252480.1"/>
    <property type="molecule type" value="Genomic_DNA"/>
</dbReference>
<evidence type="ECO:0000313" key="3">
    <source>
        <dbReference type="EMBL" id="KAK4252480.1"/>
    </source>
</evidence>
<reference evidence="3" key="1">
    <citation type="submission" date="2023-10" db="EMBL/GenBank/DDBJ databases">
        <title>Chromosome-level genome of the transformable northern wattle, Acacia crassicarpa.</title>
        <authorList>
            <person name="Massaro I."/>
            <person name="Sinha N.R."/>
            <person name="Poethig S."/>
            <person name="Leichty A.R."/>
        </authorList>
    </citation>
    <scope>NUCLEOTIDE SEQUENCE</scope>
    <source>
        <strain evidence="3">Acra3RX</strain>
        <tissue evidence="3">Leaf</tissue>
    </source>
</reference>
<gene>
    <name evidence="3" type="ORF">QN277_014474</name>
</gene>
<accession>A0AAE1IMF3</accession>
<keyword evidence="2" id="KW-0472">Membrane</keyword>